<proteinExistence type="inferred from homology"/>
<dbReference type="Gene3D" id="2.40.50.770">
    <property type="entry name" value="RecQ-mediated genome instability protein Rmi1, C-terminal domain"/>
    <property type="match status" value="1"/>
</dbReference>
<feature type="domain" description="RMI1 N-terminal" evidence="4">
    <location>
        <begin position="17"/>
        <end position="63"/>
    </location>
</feature>
<dbReference type="eggNOG" id="KOG3683">
    <property type="taxonomic scope" value="Eukaryota"/>
</dbReference>
<keyword evidence="6" id="KW-1185">Reference proteome</keyword>
<organism evidence="5 6">
    <name type="scientific">Heterobasidion irregulare (strain TC 32-1)</name>
    <dbReference type="NCBI Taxonomy" id="747525"/>
    <lineage>
        <taxon>Eukaryota</taxon>
        <taxon>Fungi</taxon>
        <taxon>Dikarya</taxon>
        <taxon>Basidiomycota</taxon>
        <taxon>Agaricomycotina</taxon>
        <taxon>Agaricomycetes</taxon>
        <taxon>Russulales</taxon>
        <taxon>Bondarzewiaceae</taxon>
        <taxon>Heterobasidion</taxon>
        <taxon>Heterobasidion annosum species complex</taxon>
    </lineage>
</organism>
<evidence type="ECO:0000259" key="4">
    <source>
        <dbReference type="Pfam" id="PF21000"/>
    </source>
</evidence>
<dbReference type="InterPro" id="IPR013894">
    <property type="entry name" value="RMI1_OB"/>
</dbReference>
<evidence type="ECO:0000256" key="2">
    <source>
        <dbReference type="ARBA" id="ARBA00018987"/>
    </source>
</evidence>
<sequence>MPPPAQLIQRFSRFYPKPKIDPEWLEPCYEWVIDQHQLQPTTDLDQIYQLVEAQLLQSDLQDSMLQGTGLPLNVGEMEDGRLTGPPVLVQITSLTEIGHSAFTLQNIRQTRIDRADLAGLGGDDAEDEGPVLRYPRSMLRLQLSDGFTTINAIEFRKLPDLILGETPLGYKVEYHNPHMLKMA</sequence>
<dbReference type="RefSeq" id="XP_009545486.1">
    <property type="nucleotide sequence ID" value="XM_009547191.1"/>
</dbReference>
<protein>
    <recommendedName>
        <fullName evidence="2">RecQ-mediated genome instability protein 1</fullName>
    </recommendedName>
</protein>
<dbReference type="STRING" id="747525.W4KBP4"/>
<dbReference type="EMBL" id="KI925457">
    <property type="protein sequence ID" value="ETW83208.1"/>
    <property type="molecule type" value="Genomic_DNA"/>
</dbReference>
<evidence type="ECO:0000313" key="5">
    <source>
        <dbReference type="EMBL" id="ETW83208.1"/>
    </source>
</evidence>
<dbReference type="GO" id="GO:0000724">
    <property type="term" value="P:double-strand break repair via homologous recombination"/>
    <property type="evidence" value="ECO:0007669"/>
    <property type="project" value="TreeGrafter"/>
</dbReference>
<dbReference type="SMART" id="SM01161">
    <property type="entry name" value="DUF1767"/>
    <property type="match status" value="1"/>
</dbReference>
<reference evidence="5 6" key="1">
    <citation type="journal article" date="2012" name="New Phytol.">
        <title>Insight into trade-off between wood decay and parasitism from the genome of a fungal forest pathogen.</title>
        <authorList>
            <person name="Olson A."/>
            <person name="Aerts A."/>
            <person name="Asiegbu F."/>
            <person name="Belbahri L."/>
            <person name="Bouzid O."/>
            <person name="Broberg A."/>
            <person name="Canback B."/>
            <person name="Coutinho P.M."/>
            <person name="Cullen D."/>
            <person name="Dalman K."/>
            <person name="Deflorio G."/>
            <person name="van Diepen L.T."/>
            <person name="Dunand C."/>
            <person name="Duplessis S."/>
            <person name="Durling M."/>
            <person name="Gonthier P."/>
            <person name="Grimwood J."/>
            <person name="Fossdal C.G."/>
            <person name="Hansson D."/>
            <person name="Henrissat B."/>
            <person name="Hietala A."/>
            <person name="Himmelstrand K."/>
            <person name="Hoffmeister D."/>
            <person name="Hogberg N."/>
            <person name="James T.Y."/>
            <person name="Karlsson M."/>
            <person name="Kohler A."/>
            <person name="Kues U."/>
            <person name="Lee Y.H."/>
            <person name="Lin Y.C."/>
            <person name="Lind M."/>
            <person name="Lindquist E."/>
            <person name="Lombard V."/>
            <person name="Lucas S."/>
            <person name="Lunden K."/>
            <person name="Morin E."/>
            <person name="Murat C."/>
            <person name="Park J."/>
            <person name="Raffaello T."/>
            <person name="Rouze P."/>
            <person name="Salamov A."/>
            <person name="Schmutz J."/>
            <person name="Solheim H."/>
            <person name="Stahlberg J."/>
            <person name="Velez H."/>
            <person name="de Vries R.P."/>
            <person name="Wiebenga A."/>
            <person name="Woodward S."/>
            <person name="Yakovlev I."/>
            <person name="Garbelotto M."/>
            <person name="Martin F."/>
            <person name="Grigoriev I.V."/>
            <person name="Stenlid J."/>
        </authorList>
    </citation>
    <scope>NUCLEOTIDE SEQUENCE [LARGE SCALE GENOMIC DNA]</scope>
    <source>
        <strain evidence="5 6">TC 32-1</strain>
    </source>
</reference>
<dbReference type="Proteomes" id="UP000030671">
    <property type="component" value="Unassembled WGS sequence"/>
</dbReference>
<dbReference type="Pfam" id="PF21000">
    <property type="entry name" value="RMI1_N_N"/>
    <property type="match status" value="1"/>
</dbReference>
<evidence type="ECO:0000259" key="3">
    <source>
        <dbReference type="Pfam" id="PF08585"/>
    </source>
</evidence>
<evidence type="ECO:0000313" key="6">
    <source>
        <dbReference type="Proteomes" id="UP000030671"/>
    </source>
</evidence>
<gene>
    <name evidence="5" type="ORF">HETIRDRAFT_316277</name>
</gene>
<name>W4KBP4_HETIT</name>
<comment type="similarity">
    <text evidence="1">Belongs to the RMI1 family.</text>
</comment>
<dbReference type="GeneID" id="20670313"/>
<evidence type="ECO:0000256" key="1">
    <source>
        <dbReference type="ARBA" id="ARBA00006395"/>
    </source>
</evidence>
<accession>W4KBP4</accession>
<dbReference type="GO" id="GO:0031422">
    <property type="term" value="C:RecQ family helicase-topoisomerase III complex"/>
    <property type="evidence" value="ECO:0007669"/>
    <property type="project" value="TreeGrafter"/>
</dbReference>
<dbReference type="Pfam" id="PF08585">
    <property type="entry name" value="RMI1_N_C"/>
    <property type="match status" value="1"/>
</dbReference>
<dbReference type="AlphaFoldDB" id="W4KBP4"/>
<dbReference type="HOGENOM" id="CLU_096565_1_0_1"/>
<dbReference type="InterPro" id="IPR042470">
    <property type="entry name" value="RMI1_N_C_sf"/>
</dbReference>
<feature type="domain" description="RecQ mediated genome instability protein 1 OB-fold" evidence="3">
    <location>
        <begin position="73"/>
        <end position="172"/>
    </location>
</feature>
<dbReference type="InParanoid" id="W4KBP4"/>
<dbReference type="KEGG" id="hir:HETIRDRAFT_316277"/>
<dbReference type="PANTHER" id="PTHR14790:SF15">
    <property type="entry name" value="RECQ-MEDIATED GENOME INSTABILITY PROTEIN 1"/>
    <property type="match status" value="1"/>
</dbReference>
<dbReference type="GO" id="GO:0016604">
    <property type="term" value="C:nuclear body"/>
    <property type="evidence" value="ECO:0007669"/>
    <property type="project" value="TreeGrafter"/>
</dbReference>
<dbReference type="InterPro" id="IPR049363">
    <property type="entry name" value="RMI1_N"/>
</dbReference>
<dbReference type="PANTHER" id="PTHR14790">
    <property type="entry name" value="RECQ-MEDIATED GENOME INSTABILITY PROTEIN 1 RMI1"/>
    <property type="match status" value="1"/>
</dbReference>
<dbReference type="OrthoDB" id="341511at2759"/>
<dbReference type="GO" id="GO:0000712">
    <property type="term" value="P:resolution of meiotic recombination intermediates"/>
    <property type="evidence" value="ECO:0007669"/>
    <property type="project" value="TreeGrafter"/>
</dbReference>